<dbReference type="OrthoDB" id="1517790at2759"/>
<sequence>MSTLLLWCIARTLAPTRASGTCIAAACHSSENKHPQGATQPLRSARMRSSEAVARSDSALNVLGEQLELCCSSPRTGYFRDGFCHTGAQDVGVHTVCAVVTDAFLRYSREQGNDLMSAAAQFGFPGLRDGDRWCLCVSRWKEALDAGVAPPVVLAATHERALSVVTLEQLRAHAVDA</sequence>
<dbReference type="InterPro" id="IPR018714">
    <property type="entry name" value="DUF2237"/>
</dbReference>
<keyword evidence="3" id="KW-1185">Reference proteome</keyword>
<evidence type="ECO:0000313" key="3">
    <source>
        <dbReference type="Proteomes" id="UP000247409"/>
    </source>
</evidence>
<dbReference type="STRING" id="448386.A0A2V3IKS3"/>
<evidence type="ECO:0008006" key="4">
    <source>
        <dbReference type="Google" id="ProtNLM"/>
    </source>
</evidence>
<feature type="signal peptide" evidence="1">
    <location>
        <begin position="1"/>
        <end position="18"/>
    </location>
</feature>
<protein>
    <recommendedName>
        <fullName evidence="4">DUF2237 domain-containing protein</fullName>
    </recommendedName>
</protein>
<gene>
    <name evidence="2" type="ORF">BWQ96_07643</name>
</gene>
<dbReference type="AlphaFoldDB" id="A0A2V3IKS3"/>
<accession>A0A2V3IKS3</accession>
<feature type="chain" id="PRO_5016025470" description="DUF2237 domain-containing protein" evidence="1">
    <location>
        <begin position="19"/>
        <end position="177"/>
    </location>
</feature>
<dbReference type="PANTHER" id="PTHR37466">
    <property type="entry name" value="SLR1628 PROTEIN"/>
    <property type="match status" value="1"/>
</dbReference>
<evidence type="ECO:0000313" key="2">
    <source>
        <dbReference type="EMBL" id="PXF42639.1"/>
    </source>
</evidence>
<organism evidence="2 3">
    <name type="scientific">Gracilariopsis chorda</name>
    <dbReference type="NCBI Taxonomy" id="448386"/>
    <lineage>
        <taxon>Eukaryota</taxon>
        <taxon>Rhodophyta</taxon>
        <taxon>Florideophyceae</taxon>
        <taxon>Rhodymeniophycidae</taxon>
        <taxon>Gracilariales</taxon>
        <taxon>Gracilariaceae</taxon>
        <taxon>Gracilariopsis</taxon>
    </lineage>
</organism>
<dbReference type="Gene3D" id="3.30.56.110">
    <property type="entry name" value="Protein of unknown function DUF2237"/>
    <property type="match status" value="1"/>
</dbReference>
<dbReference type="EMBL" id="NBIV01000155">
    <property type="protein sequence ID" value="PXF42639.1"/>
    <property type="molecule type" value="Genomic_DNA"/>
</dbReference>
<proteinExistence type="predicted"/>
<evidence type="ECO:0000256" key="1">
    <source>
        <dbReference type="SAM" id="SignalP"/>
    </source>
</evidence>
<keyword evidence="1" id="KW-0732">Signal</keyword>
<dbReference type="PANTHER" id="PTHR37466:SF1">
    <property type="entry name" value="SLR1628 PROTEIN"/>
    <property type="match status" value="1"/>
</dbReference>
<comment type="caution">
    <text evidence="2">The sequence shown here is derived from an EMBL/GenBank/DDBJ whole genome shotgun (WGS) entry which is preliminary data.</text>
</comment>
<name>A0A2V3IKS3_9FLOR</name>
<dbReference type="Proteomes" id="UP000247409">
    <property type="component" value="Unassembled WGS sequence"/>
</dbReference>
<dbReference type="Pfam" id="PF09996">
    <property type="entry name" value="DUF2237"/>
    <property type="match status" value="1"/>
</dbReference>
<reference evidence="2 3" key="1">
    <citation type="journal article" date="2018" name="Mol. Biol. Evol.">
        <title>Analysis of the draft genome of the red seaweed Gracilariopsis chorda provides insights into genome size evolution in Rhodophyta.</title>
        <authorList>
            <person name="Lee J."/>
            <person name="Yang E.C."/>
            <person name="Graf L."/>
            <person name="Yang J.H."/>
            <person name="Qiu H."/>
            <person name="Zel Zion U."/>
            <person name="Chan C.X."/>
            <person name="Stephens T.G."/>
            <person name="Weber A.P.M."/>
            <person name="Boo G.H."/>
            <person name="Boo S.M."/>
            <person name="Kim K.M."/>
            <person name="Shin Y."/>
            <person name="Jung M."/>
            <person name="Lee S.J."/>
            <person name="Yim H.S."/>
            <person name="Lee J.H."/>
            <person name="Bhattacharya D."/>
            <person name="Yoon H.S."/>
        </authorList>
    </citation>
    <scope>NUCLEOTIDE SEQUENCE [LARGE SCALE GENOMIC DNA]</scope>
    <source>
        <strain evidence="2 3">SKKU-2015</strain>
        <tissue evidence="2">Whole body</tissue>
    </source>
</reference>